<comment type="catalytic activity">
    <reaction evidence="12 13 14">
        <text>RNA(n) + a ribonucleoside 5'-triphosphate = RNA(n+1) + diphosphate</text>
        <dbReference type="Rhea" id="RHEA:21248"/>
        <dbReference type="Rhea" id="RHEA-COMP:14527"/>
        <dbReference type="Rhea" id="RHEA-COMP:17342"/>
        <dbReference type="ChEBI" id="CHEBI:33019"/>
        <dbReference type="ChEBI" id="CHEBI:61557"/>
        <dbReference type="ChEBI" id="CHEBI:140395"/>
        <dbReference type="EC" id="2.7.7.6"/>
    </reaction>
</comment>
<feature type="binding site" evidence="13">
    <location>
        <position position="493"/>
    </location>
    <ligand>
        <name>Mg(2+)</name>
        <dbReference type="ChEBI" id="CHEBI:18420"/>
    </ligand>
</feature>
<feature type="domain" description="RNA polymerase N-terminal" evidence="15">
    <location>
        <begin position="262"/>
        <end position="543"/>
    </location>
</feature>
<dbReference type="AlphaFoldDB" id="A0A6M3QDJ7"/>
<keyword evidence="6 13" id="KW-0808">Transferase</keyword>
<keyword evidence="7 13" id="KW-0548">Nucleotidyltransferase</keyword>
<dbReference type="PANTHER" id="PTHR19376:SF54">
    <property type="entry name" value="DNA-DIRECTED RNA POLYMERASE SUBUNIT BETA"/>
    <property type="match status" value="1"/>
</dbReference>
<evidence type="ECO:0000256" key="7">
    <source>
        <dbReference type="ARBA" id="ARBA00022695"/>
    </source>
</evidence>
<evidence type="ECO:0000256" key="2">
    <source>
        <dbReference type="ARBA" id="ARBA00007207"/>
    </source>
</evidence>
<keyword evidence="5 16" id="KW-0934">Plastid</keyword>
<evidence type="ECO:0000256" key="1">
    <source>
        <dbReference type="ARBA" id="ARBA00004026"/>
    </source>
</evidence>
<dbReference type="GO" id="GO:0006351">
    <property type="term" value="P:DNA-templated transcription"/>
    <property type="evidence" value="ECO:0007669"/>
    <property type="project" value="UniProtKB-UniRule"/>
</dbReference>
<dbReference type="FunFam" id="4.10.860.120:FF:000007">
    <property type="entry name" value="DNA-directed RNA polymerase subunit gamma"/>
    <property type="match status" value="1"/>
</dbReference>
<dbReference type="Gene3D" id="2.40.40.20">
    <property type="match status" value="1"/>
</dbReference>
<feature type="binding site" evidence="13">
    <location>
        <position position="90"/>
    </location>
    <ligand>
        <name>Zn(2+)</name>
        <dbReference type="ChEBI" id="CHEBI:29105"/>
    </ligand>
</feature>
<evidence type="ECO:0000256" key="10">
    <source>
        <dbReference type="ARBA" id="ARBA00022842"/>
    </source>
</evidence>
<feature type="binding site" evidence="13">
    <location>
        <position position="491"/>
    </location>
    <ligand>
        <name>Mg(2+)</name>
        <dbReference type="ChEBI" id="CHEBI:18420"/>
    </ligand>
</feature>
<evidence type="ECO:0000256" key="9">
    <source>
        <dbReference type="ARBA" id="ARBA00022833"/>
    </source>
</evidence>
<dbReference type="HAMAP" id="MF_01323">
    <property type="entry name" value="RNApol_bact_RpoC1"/>
    <property type="match status" value="1"/>
</dbReference>
<evidence type="ECO:0000313" key="17">
    <source>
        <dbReference type="EMBL" id="QJQ72947.1"/>
    </source>
</evidence>
<dbReference type="InterPro" id="IPR044893">
    <property type="entry name" value="RNA_pol_Rpb1_clamp_domain"/>
</dbReference>
<sequence length="680" mass="78402">MIDRHKHQQLRIGLVSPQQISAWATKILPNGEIVGEVTKPYTFHYKTNKPEKDGLFCERIFGPIKSGICACGNYRVIGDEKEDPKFCEQCGVEFVDSRIRRYQMGYIKLACPVTHVWYLKRLPSFIANLLDKPLKELEGLVYCDFSFARPITKKPTFLRLRGLFEYEIQSWKYSIPLFFTTQGFDTFRNREISTGAGAIREQLADLDLRIILHNSLVEWKELGEEGPTGNEWEDRRVGRRKDFLVRRMELAKHFLRTNIEPEWMVLCLLPVLPPELRPIIQIDGGKLMSSDINELYRRVIYRNNTLTDLLTTSRSTPGELVMCQEKLVQEAVDTLLDNGIRGQPMRDGHNKVYKSFSDVIEGKEGRFRETLLGKRVDYSGRSVIVVGPSLSLHRCGLPREIAIELFQTFVIRGLIRQHLASNIGVAKSKIREKELIVWEILQEVMQGHPVLLNRAPTLHKLGIQAFQPILVEGRAICLHPLVCKGFNADFDGDQMAVHVPLSLEAQAEARLLMFSHMNLLSPAIGDPISVPTQDMLIGLYVLTSGNRRGICINRYNPWNPKNYQNKRSDNNKYKYTKEPFFSNSYDAIGAYRQKRINLDSPLWLRWRLDQRVIASRETPIEVHYESLGNYYEIYGHYLIVRSIKKEILFLYIRTTVGHISLYREIEEAIQGFSKACSYGT</sequence>
<dbReference type="Pfam" id="PF00623">
    <property type="entry name" value="RNA_pol_Rpb1_2"/>
    <property type="match status" value="2"/>
</dbReference>
<protein>
    <recommendedName>
        <fullName evidence="13">DNA-directed RNA polymerase subunit beta'</fullName>
        <ecNumber evidence="13">2.7.7.6</ecNumber>
    </recommendedName>
    <alternativeName>
        <fullName evidence="13">PEP</fullName>
    </alternativeName>
    <alternativeName>
        <fullName evidence="13">Plastid-encoded RNA polymerase subunit beta'</fullName>
        <shortName evidence="13">RNA polymerase subunit beta'</shortName>
    </alternativeName>
</protein>
<dbReference type="Gene3D" id="1.10.40.90">
    <property type="match status" value="1"/>
</dbReference>
<comment type="function">
    <text evidence="1 13 14">DNA-dependent RNA polymerase catalyzes the transcription of DNA into RNA using the four ribonucleoside triphosphates as substrates.</text>
</comment>
<dbReference type="GO" id="GO:0008270">
    <property type="term" value="F:zinc ion binding"/>
    <property type="evidence" value="ECO:0007669"/>
    <property type="project" value="UniProtKB-UniRule"/>
</dbReference>
<feature type="binding site" evidence="13">
    <location>
        <position position="69"/>
    </location>
    <ligand>
        <name>Zn(2+)</name>
        <dbReference type="ChEBI" id="CHEBI:29105"/>
    </ligand>
</feature>
<gene>
    <name evidence="13 16" type="primary">rpoC1</name>
</gene>
<feature type="binding site" evidence="13">
    <location>
        <position position="489"/>
    </location>
    <ligand>
        <name>Mg(2+)</name>
        <dbReference type="ChEBI" id="CHEBI:18420"/>
    </ligand>
</feature>
<dbReference type="Gene3D" id="4.10.860.120">
    <property type="entry name" value="RNA polymerase II, clamp domain"/>
    <property type="match status" value="1"/>
</dbReference>
<keyword evidence="8 13" id="KW-0479">Metal-binding</keyword>
<keyword evidence="4 16" id="KW-0150">Chloroplast</keyword>
<evidence type="ECO:0000259" key="15">
    <source>
        <dbReference type="SMART" id="SM00663"/>
    </source>
</evidence>
<dbReference type="Pfam" id="PF04997">
    <property type="entry name" value="RNA_pol_Rpb1_1"/>
    <property type="match status" value="2"/>
</dbReference>
<comment type="cofactor">
    <cofactor evidence="13">
        <name>Mg(2+)</name>
        <dbReference type="ChEBI" id="CHEBI:18420"/>
    </cofactor>
    <text evidence="13">Binds 1 Mg(2+) ion per subunit.</text>
</comment>
<dbReference type="EMBL" id="MN518848">
    <property type="protein sequence ID" value="QJC13596.1"/>
    <property type="molecule type" value="Genomic_DNA"/>
</dbReference>
<dbReference type="GO" id="GO:0003677">
    <property type="term" value="F:DNA binding"/>
    <property type="evidence" value="ECO:0007669"/>
    <property type="project" value="UniProtKB-UniRule"/>
</dbReference>
<reference evidence="16" key="1">
    <citation type="journal article" date="2019" name="Mitochondrial DNA Part B Resour">
        <title>Characterization of the complete chloroplast genome of Ajuga forrestii (Lamiaceae), a medicinal plant in southwest of China.</title>
        <authorList>
            <person name="Tao A.-E."/>
            <person name="Zhao F.-Y."/>
            <person name="Xia C.-L."/>
        </authorList>
    </citation>
    <scope>NUCLEOTIDE SEQUENCE</scope>
</reference>
<comment type="subcellular location">
    <subcellularLocation>
        <location evidence="13">Plastid</location>
        <location evidence="13">Chloroplast</location>
    </subcellularLocation>
</comment>
<dbReference type="InterPro" id="IPR034678">
    <property type="entry name" value="RNApol_RpoC1"/>
</dbReference>
<dbReference type="GO" id="GO:0003899">
    <property type="term" value="F:DNA-directed RNA polymerase activity"/>
    <property type="evidence" value="ECO:0007669"/>
    <property type="project" value="UniProtKB-UniRule"/>
</dbReference>
<keyword evidence="10 13" id="KW-0460">Magnesium</keyword>
<keyword evidence="11 13" id="KW-0804">Transcription</keyword>
<dbReference type="GO" id="GO:0000287">
    <property type="term" value="F:magnesium ion binding"/>
    <property type="evidence" value="ECO:0007669"/>
    <property type="project" value="UniProtKB-UniRule"/>
</dbReference>
<keyword evidence="3 13" id="KW-0240">DNA-directed RNA polymerase</keyword>
<dbReference type="EMBL" id="MN814855">
    <property type="protein sequence ID" value="QJQ72947.1"/>
    <property type="molecule type" value="Genomic_DNA"/>
</dbReference>
<feature type="binding site" evidence="13">
    <location>
        <position position="71"/>
    </location>
    <ligand>
        <name>Zn(2+)</name>
        <dbReference type="ChEBI" id="CHEBI:29105"/>
    </ligand>
</feature>
<dbReference type="GO" id="GO:0009507">
    <property type="term" value="C:chloroplast"/>
    <property type="evidence" value="ECO:0007669"/>
    <property type="project" value="UniProtKB-SubCell"/>
</dbReference>
<evidence type="ECO:0000256" key="5">
    <source>
        <dbReference type="ARBA" id="ARBA00022640"/>
    </source>
</evidence>
<evidence type="ECO:0000256" key="11">
    <source>
        <dbReference type="ARBA" id="ARBA00023163"/>
    </source>
</evidence>
<feature type="binding site" evidence="13">
    <location>
        <position position="87"/>
    </location>
    <ligand>
        <name>Zn(2+)</name>
        <dbReference type="ChEBI" id="CHEBI:29105"/>
    </ligand>
</feature>
<evidence type="ECO:0000256" key="13">
    <source>
        <dbReference type="HAMAP-Rule" id="MF_01323"/>
    </source>
</evidence>
<organism evidence="16">
    <name type="scientific">Ajuga forrestii</name>
    <dbReference type="NCBI Taxonomy" id="2684401"/>
    <lineage>
        <taxon>Eukaryota</taxon>
        <taxon>Viridiplantae</taxon>
        <taxon>Streptophyta</taxon>
        <taxon>Embryophyta</taxon>
        <taxon>Tracheophyta</taxon>
        <taxon>Spermatophyta</taxon>
        <taxon>Magnoliopsida</taxon>
        <taxon>eudicotyledons</taxon>
        <taxon>Gunneridae</taxon>
        <taxon>Pentapetalae</taxon>
        <taxon>asterids</taxon>
        <taxon>lamiids</taxon>
        <taxon>Lamiales</taxon>
        <taxon>Lamiaceae</taxon>
        <taxon>Ajugoideae</taxon>
        <taxon>Ajugeae</taxon>
        <taxon>Ajuga</taxon>
    </lineage>
</organism>
<dbReference type="PANTHER" id="PTHR19376">
    <property type="entry name" value="DNA-DIRECTED RNA POLYMERASE"/>
    <property type="match status" value="1"/>
</dbReference>
<dbReference type="RefSeq" id="YP_009828380.1">
    <property type="nucleotide sequence ID" value="NC_048512.1"/>
</dbReference>
<evidence type="ECO:0000256" key="8">
    <source>
        <dbReference type="ARBA" id="ARBA00022723"/>
    </source>
</evidence>
<evidence type="ECO:0000256" key="3">
    <source>
        <dbReference type="ARBA" id="ARBA00022478"/>
    </source>
</evidence>
<dbReference type="SUPFAM" id="SSF64484">
    <property type="entry name" value="beta and beta-prime subunits of DNA dependent RNA-polymerase"/>
    <property type="match status" value="1"/>
</dbReference>
<dbReference type="InterPro" id="IPR007080">
    <property type="entry name" value="RNA_pol_Rpb1_1"/>
</dbReference>
<comment type="subunit">
    <text evidence="13">In plastids the minimal PEP RNA polymerase catalytic core is composed of four subunits: alpha, beta, beta', and beta''. When a (nuclear-encoded) sigma factor is associated with the core the holoenzyme is formed, which can initiate transcription.</text>
</comment>
<dbReference type="InterPro" id="IPR042102">
    <property type="entry name" value="RNA_pol_Rpb1_3_sf"/>
</dbReference>
<reference evidence="16" key="2">
    <citation type="submission" date="2019-09" db="EMBL/GenBank/DDBJ databases">
        <authorList>
            <person name="Zhao F."/>
            <person name="Chen Q."/>
        </authorList>
    </citation>
    <scope>NUCLEOTIDE SEQUENCE</scope>
</reference>
<evidence type="ECO:0000256" key="4">
    <source>
        <dbReference type="ARBA" id="ARBA00022528"/>
    </source>
</evidence>
<reference evidence="17" key="3">
    <citation type="submission" date="2019-12" db="EMBL/GenBank/DDBJ databases">
        <title>Punctuated rate equilibria and GC-biased gene conversion promote extreme mitochondrial inter- and intra-genomic synonymous divergence in subfamily Ajugoideae.</title>
        <authorList>
            <person name="Liu F."/>
            <person name="Fan W."/>
            <person name="Yang J.-B."/>
            <person name="Xiang C.-L."/>
            <person name="Mower J.P."/>
            <person name="Li D.-Z."/>
            <person name="Zhu A."/>
        </authorList>
    </citation>
    <scope>NUCLEOTIDE SEQUENCE</scope>
</reference>
<comment type="similarity">
    <text evidence="2 13">Belongs to the RNA polymerase beta' chain family. RpoC1 subfamily.</text>
</comment>
<dbReference type="EC" id="2.7.7.6" evidence="13"/>
<dbReference type="InterPro" id="IPR000722">
    <property type="entry name" value="RNA_pol_asu"/>
</dbReference>
<evidence type="ECO:0000313" key="16">
    <source>
        <dbReference type="EMBL" id="QJC13596.1"/>
    </source>
</evidence>
<dbReference type="InterPro" id="IPR045867">
    <property type="entry name" value="DNA-dir_RpoC_beta_prime"/>
</dbReference>
<evidence type="ECO:0000256" key="14">
    <source>
        <dbReference type="RuleBase" id="RU004279"/>
    </source>
</evidence>
<evidence type="ECO:0000256" key="6">
    <source>
        <dbReference type="ARBA" id="ARBA00022679"/>
    </source>
</evidence>
<proteinExistence type="inferred from homology"/>
<dbReference type="Gene3D" id="1.10.274.100">
    <property type="entry name" value="RNA polymerase Rpb1, domain 3"/>
    <property type="match status" value="1"/>
</dbReference>
<dbReference type="InterPro" id="IPR006592">
    <property type="entry name" value="RNA_pol_N"/>
</dbReference>
<accession>A0A6M3QDJ7</accession>
<comment type="cofactor">
    <cofactor evidence="13">
        <name>Zn(2+)</name>
        <dbReference type="ChEBI" id="CHEBI:29105"/>
    </cofactor>
    <text evidence="13">Binds 1 Zn(2+) ion per subunit.</text>
</comment>
<keyword evidence="9 13" id="KW-0862">Zinc</keyword>
<geneLocation type="chloroplast" evidence="16"/>
<dbReference type="SMART" id="SM00663">
    <property type="entry name" value="RPOLA_N"/>
    <property type="match status" value="1"/>
</dbReference>
<evidence type="ECO:0000256" key="12">
    <source>
        <dbReference type="ARBA" id="ARBA00048552"/>
    </source>
</evidence>
<dbReference type="GO" id="GO:0000428">
    <property type="term" value="C:DNA-directed RNA polymerase complex"/>
    <property type="evidence" value="ECO:0007669"/>
    <property type="project" value="UniProtKB-KW"/>
</dbReference>
<dbReference type="GeneID" id="55291940"/>
<name>A0A6M3QDJ7_9LAMI</name>